<dbReference type="AlphaFoldDB" id="A0A2P6PM44"/>
<keyword evidence="1" id="KW-0812">Transmembrane</keyword>
<organism evidence="2 3">
    <name type="scientific">Rosa chinensis</name>
    <name type="common">China rose</name>
    <dbReference type="NCBI Taxonomy" id="74649"/>
    <lineage>
        <taxon>Eukaryota</taxon>
        <taxon>Viridiplantae</taxon>
        <taxon>Streptophyta</taxon>
        <taxon>Embryophyta</taxon>
        <taxon>Tracheophyta</taxon>
        <taxon>Spermatophyta</taxon>
        <taxon>Magnoliopsida</taxon>
        <taxon>eudicotyledons</taxon>
        <taxon>Gunneridae</taxon>
        <taxon>Pentapetalae</taxon>
        <taxon>rosids</taxon>
        <taxon>fabids</taxon>
        <taxon>Rosales</taxon>
        <taxon>Rosaceae</taxon>
        <taxon>Rosoideae</taxon>
        <taxon>Rosoideae incertae sedis</taxon>
        <taxon>Rosa</taxon>
    </lineage>
</organism>
<evidence type="ECO:0000313" key="3">
    <source>
        <dbReference type="Proteomes" id="UP000238479"/>
    </source>
</evidence>
<comment type="caution">
    <text evidence="2">The sequence shown here is derived from an EMBL/GenBank/DDBJ whole genome shotgun (WGS) entry which is preliminary data.</text>
</comment>
<feature type="transmembrane region" description="Helical" evidence="1">
    <location>
        <begin position="26"/>
        <end position="46"/>
    </location>
</feature>
<evidence type="ECO:0000256" key="1">
    <source>
        <dbReference type="SAM" id="Phobius"/>
    </source>
</evidence>
<keyword evidence="1" id="KW-0472">Membrane</keyword>
<dbReference type="EMBL" id="PDCK01000044">
    <property type="protein sequence ID" value="PRQ22998.1"/>
    <property type="molecule type" value="Genomic_DNA"/>
</dbReference>
<protein>
    <submittedName>
        <fullName evidence="2">Uncharacterized protein</fullName>
    </submittedName>
</protein>
<gene>
    <name evidence="2" type="ORF">RchiOBHm_Chr6g0256381</name>
</gene>
<dbReference type="Proteomes" id="UP000238479">
    <property type="component" value="Chromosome 6"/>
</dbReference>
<feature type="transmembrane region" description="Helical" evidence="1">
    <location>
        <begin position="66"/>
        <end position="89"/>
    </location>
</feature>
<evidence type="ECO:0000313" key="2">
    <source>
        <dbReference type="EMBL" id="PRQ22998.1"/>
    </source>
</evidence>
<dbReference type="Gramene" id="PRQ22998">
    <property type="protein sequence ID" value="PRQ22998"/>
    <property type="gene ID" value="RchiOBHm_Chr6g0256381"/>
</dbReference>
<reference evidence="2 3" key="1">
    <citation type="journal article" date="2018" name="Nat. Genet.">
        <title>The Rosa genome provides new insights in the design of modern roses.</title>
        <authorList>
            <person name="Bendahmane M."/>
        </authorList>
    </citation>
    <scope>NUCLEOTIDE SEQUENCE [LARGE SCALE GENOMIC DNA]</scope>
    <source>
        <strain evidence="3">cv. Old Blush</strain>
    </source>
</reference>
<name>A0A2P6PM44_ROSCH</name>
<accession>A0A2P6PM44</accession>
<proteinExistence type="predicted"/>
<keyword evidence="3" id="KW-1185">Reference proteome</keyword>
<keyword evidence="1" id="KW-1133">Transmembrane helix</keyword>
<sequence>MMLWWLILFKQRHGGGGGSILGKKLLFSWWLLALVLGFFIFSYGLSNCIWAKPVRGFNSLLLSLRALFAGPTCLYLLGSFVPLILWCIIRDI</sequence>